<dbReference type="Proteomes" id="UP000236649">
    <property type="component" value="Chromosome 1"/>
</dbReference>
<evidence type="ECO:0000313" key="3">
    <source>
        <dbReference type="Proteomes" id="UP000236649"/>
    </source>
</evidence>
<dbReference type="InterPro" id="IPR050177">
    <property type="entry name" value="Lipid_A_modif_metabolic_enz"/>
</dbReference>
<dbReference type="GeneID" id="55529420"/>
<dbReference type="InterPro" id="IPR036291">
    <property type="entry name" value="NAD(P)-bd_dom_sf"/>
</dbReference>
<organism evidence="2 3">
    <name type="scientific">Paraburkholderia hospita</name>
    <dbReference type="NCBI Taxonomy" id="169430"/>
    <lineage>
        <taxon>Bacteria</taxon>
        <taxon>Pseudomonadati</taxon>
        <taxon>Pseudomonadota</taxon>
        <taxon>Betaproteobacteria</taxon>
        <taxon>Burkholderiales</taxon>
        <taxon>Burkholderiaceae</taxon>
        <taxon>Paraburkholderia</taxon>
    </lineage>
</organism>
<dbReference type="Pfam" id="PF01370">
    <property type="entry name" value="Epimerase"/>
    <property type="match status" value="1"/>
</dbReference>
<dbReference type="PANTHER" id="PTHR43245">
    <property type="entry name" value="BIFUNCTIONAL POLYMYXIN RESISTANCE PROTEIN ARNA"/>
    <property type="match status" value="1"/>
</dbReference>
<feature type="domain" description="NAD-dependent epimerase/dehydratase" evidence="1">
    <location>
        <begin position="30"/>
        <end position="273"/>
    </location>
</feature>
<evidence type="ECO:0000313" key="2">
    <source>
        <dbReference type="EMBL" id="AUT69263.1"/>
    </source>
</evidence>
<name>A0AAN1MJD8_9BURK</name>
<dbReference type="SUPFAM" id="SSF51735">
    <property type="entry name" value="NAD(P)-binding Rossmann-fold domains"/>
    <property type="match status" value="1"/>
</dbReference>
<dbReference type="EMBL" id="CP026105">
    <property type="protein sequence ID" value="AUT69263.1"/>
    <property type="molecule type" value="Genomic_DNA"/>
</dbReference>
<proteinExistence type="predicted"/>
<gene>
    <name evidence="2" type="ORF">C2L64_13925</name>
</gene>
<reference evidence="2 3" key="1">
    <citation type="submission" date="2018-01" db="EMBL/GenBank/DDBJ databases">
        <title>Species boundaries and ecological features among Paraburkholderia terrae DSMZ17804T, P. hospita DSMZ17164T and P. caribensis DSMZ13236T.</title>
        <authorList>
            <person name="Pratama A.A."/>
        </authorList>
    </citation>
    <scope>NUCLEOTIDE SEQUENCE [LARGE SCALE GENOMIC DNA]</scope>
    <source>
        <strain evidence="2 3">DSM 17164</strain>
    </source>
</reference>
<sequence>MRPAFPQEDLDRIVAETGDLWHDLRGSRWFITGGTGFIGSWLLESIHHANLSVGANIEAVVLSRSVQKAVDAAPHLFTSGDISFVEGDVTSFDMNVGALDVCIHAATDVADPVRAADYARIFDVGVTGTRRVLDTAQKNSASRFLLTSSGAVYGPQPADLERIPESYNGAPDPLDYRTAYGQGKRASEWLAASYSERYAMNVSIARIFALIGPGLPLDGPFAAGNFIRDACRGTRIQVRDGRPFRSYLYAADACIWLLRIMQDGANQGAYNVGAERAVSIAQVARMIEQASDLDQCSTEADAQVPDAHPSRYIPDTSKARRELGLVERTSLESGLSSTINWSRMAAML</sequence>
<evidence type="ECO:0000259" key="1">
    <source>
        <dbReference type="Pfam" id="PF01370"/>
    </source>
</evidence>
<accession>A0AAN1MJD8</accession>
<dbReference type="RefSeq" id="WP_090836367.1">
    <property type="nucleotide sequence ID" value="NZ_CADFGJ010000025.1"/>
</dbReference>
<dbReference type="KEGG" id="phs:C2L64_13925"/>
<protein>
    <submittedName>
        <fullName evidence="2">NAD(P)-dependent oxidoreductase</fullName>
    </submittedName>
</protein>
<dbReference type="AlphaFoldDB" id="A0AAN1MJD8"/>
<dbReference type="InterPro" id="IPR001509">
    <property type="entry name" value="Epimerase_deHydtase"/>
</dbReference>
<dbReference type="Gene3D" id="3.40.50.720">
    <property type="entry name" value="NAD(P)-binding Rossmann-like Domain"/>
    <property type="match status" value="1"/>
</dbReference>